<gene>
    <name evidence="13" type="ORF">FA13DRAFT_1818816</name>
</gene>
<keyword evidence="8 10" id="KW-0143">Chaperone</keyword>
<feature type="compositionally biased region" description="Basic and acidic residues" evidence="11">
    <location>
        <begin position="4584"/>
        <end position="4607"/>
    </location>
</feature>
<dbReference type="SMART" id="SM00382">
    <property type="entry name" value="AAA"/>
    <property type="match status" value="6"/>
</dbReference>
<dbReference type="GO" id="GO:0030687">
    <property type="term" value="C:preribosome, large subunit precursor"/>
    <property type="evidence" value="ECO:0007669"/>
    <property type="project" value="TreeGrafter"/>
</dbReference>
<dbReference type="Proteomes" id="UP000298030">
    <property type="component" value="Unassembled WGS sequence"/>
</dbReference>
<evidence type="ECO:0000313" key="14">
    <source>
        <dbReference type="Proteomes" id="UP000298030"/>
    </source>
</evidence>
<dbReference type="SUPFAM" id="SSF53300">
    <property type="entry name" value="vWA-like"/>
    <property type="match status" value="1"/>
</dbReference>
<dbReference type="InterPro" id="IPR003593">
    <property type="entry name" value="AAA+_ATPase"/>
</dbReference>
<feature type="compositionally biased region" description="Acidic residues" evidence="11">
    <location>
        <begin position="4448"/>
        <end position="4460"/>
    </location>
</feature>
<dbReference type="Gene3D" id="3.40.50.410">
    <property type="entry name" value="von Willebrand factor, type A domain"/>
    <property type="match status" value="1"/>
</dbReference>
<keyword evidence="14" id="KW-1185">Reference proteome</keyword>
<dbReference type="PANTHER" id="PTHR48103:SF2">
    <property type="entry name" value="MIDASIN"/>
    <property type="match status" value="1"/>
</dbReference>
<feature type="compositionally biased region" description="Basic and acidic residues" evidence="11">
    <location>
        <begin position="4262"/>
        <end position="4314"/>
    </location>
</feature>
<evidence type="ECO:0000256" key="4">
    <source>
        <dbReference type="ARBA" id="ARBA00017143"/>
    </source>
</evidence>
<evidence type="ECO:0000256" key="10">
    <source>
        <dbReference type="PIRNR" id="PIRNR010340"/>
    </source>
</evidence>
<evidence type="ECO:0000256" key="2">
    <source>
        <dbReference type="ARBA" id="ARBA00004642"/>
    </source>
</evidence>
<feature type="region of interest" description="Disordered" evidence="11">
    <location>
        <begin position="4147"/>
        <end position="4564"/>
    </location>
</feature>
<keyword evidence="7 10" id="KW-0067">ATP-binding</keyword>
<keyword evidence="6 10" id="KW-0547">Nucleotide-binding</keyword>
<feature type="compositionally biased region" description="Acidic residues" evidence="11">
    <location>
        <begin position="4226"/>
        <end position="4256"/>
    </location>
</feature>
<dbReference type="GO" id="GO:0005524">
    <property type="term" value="F:ATP binding"/>
    <property type="evidence" value="ECO:0007669"/>
    <property type="project" value="UniProtKB-KW"/>
</dbReference>
<evidence type="ECO:0000256" key="11">
    <source>
        <dbReference type="SAM" id="MobiDB-lite"/>
    </source>
</evidence>
<dbReference type="PROSITE" id="PS50234">
    <property type="entry name" value="VWFA"/>
    <property type="match status" value="1"/>
</dbReference>
<comment type="subcellular location">
    <subcellularLocation>
        <location evidence="1">Nucleus</location>
        <location evidence="1">Nucleolus</location>
    </subcellularLocation>
    <subcellularLocation>
        <location evidence="2">Nucleus</location>
        <location evidence="2">Nucleoplasm</location>
    </subcellularLocation>
</comment>
<feature type="compositionally biased region" description="Basic and acidic residues" evidence="11">
    <location>
        <begin position="4507"/>
        <end position="4525"/>
    </location>
</feature>
<dbReference type="Pfam" id="PF17867">
    <property type="entry name" value="AAA_lid_7"/>
    <property type="match status" value="3"/>
</dbReference>
<sequence length="5035" mass="559617">MAPHIPPFNPLAINLRRQTKHLAAIVPPETPFVAKLQAASNTQEFLQTLSDALANPAYTQTIATLFRPVLIDLCARWIDGGSEDALVALCYLVEVHEELFPILSRILQVFFPTGPLSFLLDAESPTSVDPSRLHCLILSYFRILQANRQLPRQLQWSLTPLAKLTWMEGLDNGTRLLAIQCYAIQTEMGEVESEKLVQEILGPVGEADCPLEYGLNVDGSKKYVDGWLIETTEIQRVRRERAELVTERADFFGRDEGDPVEFMQTTDLSPLVESVEGVLLLKSSNLRAHSPDYIPTPSSNTSLTQLAHHISLRIPTLLTSTPSAGKALLLNHLANLLYPEIKNQIVTLHLADTSLDARSLLGSYISSTTQPGSFEWKEGVLVRAMREGKWIVLEDIDRGSNEVLGTLKPLIESLGAGKWIGGRASIQIPGRGEVVAHEGFLIFATRSVSLSPTSKFPNPTFFGAHKFYEVTLNPPPLEELETIICGRFHTLAGSASKACIHLWDTLNALRSTIPSSKEFGLRDLIKFCKRVERLLPPSFHSMDVDIQHVTLGTIFSNPIMREDIYIEARDVFFGAGTMTPASKAAMDVVASIVGEHLGLDSERCHWLTERKTPDFHVETDANGTTTGVRISRTYLPSRKSTTLFTATSRPFALHRPAVCLLSRIATAVSLQEPVLLIGETGTGKTSVITHLAHVLRRPLISLNLSNQTESSDLIGGLKPVDARLPGSLLQERFSELFGATFSRKKNEKFETSIRKAVNEGKWKRVVGLWKESVRLAQERFTAKKQENQDVVSPDVDRESGANAPRKRRKLHENTLEEKEQRWINFLKDVEEFDIQHVQGKGKFTFAFVEGPLIKALRNGDWILLDEINLTSPETLESISSLLHGPTASITLTEHGELEPVPRHPDFRLFACMNPATDVGKKDLPPNIRTKFTEIDVPPPDADKETLLSIVEKYIGSHAVGDKGAIMNVAEFYLAVKDLAEKRMLADGSNHRPHFSMRTLSRALTFAADIANTYSLRRGIWEGCLMAFTMVLDSQSAELVTALAHKHLLAGVRNPRSMLAREPNPPQNPDDFVKVGPFYLAKGPLTPESMEHYIMTPSVETKLKDLARIILTRRFPILIEGPTSAGKTSSIEYLAKRTGHEFIRINNHEHTDIQEYIGSYVSDPATGRLVFRDGLLVQALRKGSWIVLDELNLAPTDVLEALNRLLDDNRELVIPETHEVVRPHPHFMLFATQNPPGLYAGRKVLSRAFRNRFLEVHFEDVPQAELEVILCQRCRIAPSYGKKIVEVFRQLQKRRQSSRVFESKQGFVTLRDLFRWAGRDAVGYQELAENGYMLLAERTRKEEDKVAVKEILGAVMNVRIDDETLYDPSRYGADVATFLGCAPPASTNIIWTKAMQRLFVLFSRALKFKEPVLLVGETGSGKTSVCQVFADGVNRRLHGLSCHQNTETADIIGGLRPLRNRQALSAEMVQEAVTLLKELGLTESGEYRPDDIQRLLEKAIKSSDVDAVSVPVLEAARQKVMRAQSIFEWRDGPLIEAMRNGEIFLLDEISLAEDSVLERLNSVLELERTIVLAERGGGGEESPHIQADEGFRLVATMNPGGDYGKKELSPALRNRFTEIWVPQIDDRHDLELIASSLWKSEDLKRFTAPLLDFVEWLCGRVADRSILTLRDILAWITFMNCVYNSSQCLLDLIQIFHHAAHMTYLDGLSALPQLSSYSNDALNVIKREASRKLESLVPLAPTEPNIDPPVSDGYVKLGPFSLRVGEHEPKPHLFTLSAPTTQGNALRLTRACQVPKPVLLEGSPGVGKTSLVVALANITGQKLHRINLSDQTDLVDLFGSDLPVEGGRPGEFAWRDGEFLQALQLGHWVLLDEMNLAPQAVLEGLNAVLDHRGSVYIPELGKSFTCHPSFRIFAAQNPLNQGGGRKGLPKSFINRFTKVYIEELNAEDYLLVCRHLFPDIEEQVLHAMITFNTQLNQEVVVKQKFARDGFPWEFNLRDVIRWGSLMTDQKCRQPAAHIGTVYLQRFRTESDRKLALHIADLAFSQSPTHSFPPALTLTPSILELGHVSLHRQNFATSRRVGRLLRKHLATLETLGDCVSQSWLAILVGSRNSGKTELIRSMANLTGNELHEVSINSATDTMDILGSFEQVDLRGQVSEVLGELSRLVEATLRTSHGSRALATAQNISLELKSIHGDLDPLQQLRRTSQLLSQLKVDEGDIDGGFSRLHARASSLLANVGATGRFEWIGGPLVKALKHGHWILLDGANLCNPSVLDRLNSLCETNGRLVLSERGFVNGQVEVIDPHRDFRLFMTVDPHYGELSRAMRNRGIEITLTDSNTSEDFATVQDYARLPSFVERPKDIPSAIAGFDAVRRGHSLWSTEPCKVSSSSLGLTQNLSRSPAVLNQIASLSFAASHPRDAYVPFILRSTVPHVLGLIQRYDAQNGNALGAVMPSLGSINQLLSTHGFQEGLNAFYNLAGTRFALATRCAKPADLYMISNGPLTGREDVGISAHHTALLNYLDLISLRFLFDDDVNSAAFVERLPGKHAAIVREIDLVLASVQAAVNAILEVYPKQIDAHIDDARNAYILLTCAFRLREVAYTAPLDYSKAIANIRWFSGLLDDAGEAFSRVSHSVRRLQDMLSLSSGSGLVEIWGSLYINVPRELGSDLQKFGQLAQAIKDRSKFEIVRRQILDTTSVALVQLPDFVYHYQELCSKLESYLSAAVDPKLVEAASAEQLLDPGCLIVELSLLSRTKNRKAPKNMQRFIQLACGDETMPIAHLVPFQRLVWSVQEGIDDIQSYALASINWLEATWRISENEAIPAGTGPGFLHRPVQLMGALQACATESIPLTQVDSYTKQLDLQLQRLSLECDDPRVVSDMLKTFFSAHVSLLTSCFSESPLNNGASMELFDESLEARVSELLRTSNPHLRDAIAKHLQPLCHVDEPHASGLGWIALSRTLFTLTVPNVPIDPASIQNYNYHRLTKEKERLESQLSLHQHFERLLTGADNNELLQHILSQLHNIGEELRHAPHLQERHDIPRLHQFWGEVTQFIDMVLNPAKVDSLLEKLRSGDGEHCLEEVVLQETLASFSQRLDSLYHDFSDIILVIKLAIQYLRLGLRLQASSPSSLPAENGFMSAVVAYPSVKSATRILDEMRNVDALGGNAFRGIILGLAAIATQTSVGMGLDSRISVLDALYQQARGLWNIDRAKERDNLAASSTLYKQAKADYSAMTDAEIEEHEFLALFPSFEDVLEEKEGAPRRKVEASSLAPEQQVATFCELHLALMSDKRDASTAERAFRSQRGLTIQTLLGSVSDSPSNVLDQDSLAFRFTLLHDKLSSVATGSTAACGHNERPNFYLDPNVPEVGKVVPVLVRILDQLGALQLEWPDQEVLRQLTDLTSKVLDIDIHSPVAKVLSAIEQLLLRTEDWEMYANRENTLRIHREALTTQIVEWRRLELSSWHALLDSEARECQRNTSKWWFELYDTTIRGVLSAAAGEYGQNSSISVYFRSLVPLLSDFMSSSTLGDFPYRLSLLGSFSTYSALLAATRQGLEGDALNRASALLSSTKLFYAQFSSKISTRLASERAVLEREIKNFIKLASWKDINVPALKQSAQRSHHQLYKVVRKFREVLRQPVSAQLAPEFVANPQQVPHSPLLGLSAANPAVAPPMDITSAVSHVANLQRTFTKFESLVNDKIRPMISGLSSPRAEELATDIISTCHRLASITIPSTITEKEKRSKFLKSVQSQKRKAWADLLKEMKHAGFAHRVKPELEAQNLDPVWVKQQPIVPCGHEQVVSDKLEGYFFKLQGCLPTLRASAASHHDDVNSRDLSKGVAVVEGIFNAAAVLRASLASSLTTTAELQAAYRRISNLNFSTLTFYGDNLPSYINHCHAFFCQASRMISEIASNIQTFHLPTDPDPAMTMTLADLEMWQRTIDDTRDRLRQVSGIVQSSQFPALQQGEDELLRGCSSQVFSLEHDLQDWAGRHPRLRHLFLPSHTWVGEASKFVVTPPTAHGPSSEDTRTSLESLIGSLLVTVQSTSSLCSKQLHSEEGDDNDHYLTRVTESIKRSNNALSVSSIQTQFVALLSKVRDPGTAAECIPRIRPFLEVYLRLVQDQMVVQTRWVKSLFKLDYVLCSVVQTIATQGFCRPPEETCDGGEEGAETSTSEGMGLGEGSGKDNVSKEIEDESQVEGLKGDDAEDQPQERNKDEKEDALEMTEDFGGALEDLPEDSEEEQEHSDEDGSEADPEERMEDLDPTDPNAVDEKLWGDEETPPDGKDSKDQSKQDDAKTQDGKSEMAAKEKKDQKDGKQKGDQQPELSEDVADQDEEEQPEEQQPDQGIEDQDHPDPQASGAPMGEHVPEGDVLDLPDDMDLGEGEKDDNEQMDETEEDDLGDVGDEEMPEAEEDLGDTGGPMDESTEPSGKDSAQEDEAGDLDEEQPDLTAGASDGGDEEKDEDEESAEKEITGKADISNGDDGVEADDQGAGGAEESTASGQAGASTRGGQRGADSEEKASNEQGPAEKRDTQTQPQSADEAMGTAAADGQQGEHSTESEYKEIPNPLRSLGDALKEIQQRFDEILNQDSEAPHVKSGDVHEKDQQVEYLRPGDEDVEMQALGPAEQHDIVKLSELKMAADDDEDQNSADPPMDIDAKQEEVLAEATPFEPFPTEEKKASKPQGTDIEGAILQYSQKQRELLNALPGDGAPKAENEKEELDHAVEDELRSWRATDYTSDGADRLWRLYESLTHDLAYSLCEQLRLILEPTLATRLKGDYRTGKRLNMKKVISYIASDYTKDKIWLRRTKPSQREYQVLIAIDDSRSMAESHSIHLAYETLALLGKALNRLESGDISVVKFGEAVEVVHGFSDGPLTDQAGAKVIDAFHFNQKATNVLSLLESSLSVLDSARECRSAGSSSAADLWQLEIIISDGMCQDHEKLRTMLRRAEEKRVMIVFIILDSLHTNPKGTEDVSKADTSKRSILHMDKAEFKNVDGRMELQLQKYLDSFPFEYYVVLRDVEALPDVLSSTLKQFLERISEQ</sequence>
<protein>
    <recommendedName>
        <fullName evidence="4 10">Midasin</fullName>
    </recommendedName>
</protein>
<dbReference type="Pfam" id="PF07728">
    <property type="entry name" value="AAA_5"/>
    <property type="match status" value="8"/>
</dbReference>
<dbReference type="InterPro" id="IPR041190">
    <property type="entry name" value="Midasin_AAA_lid_5"/>
</dbReference>
<evidence type="ECO:0000256" key="9">
    <source>
        <dbReference type="ARBA" id="ARBA00023242"/>
    </source>
</evidence>
<feature type="compositionally biased region" description="Acidic residues" evidence="11">
    <location>
        <begin position="4427"/>
        <end position="4439"/>
    </location>
</feature>
<dbReference type="InterPro" id="IPR036465">
    <property type="entry name" value="vWFA_dom_sf"/>
</dbReference>
<dbReference type="InterPro" id="IPR027417">
    <property type="entry name" value="P-loop_NTPase"/>
</dbReference>
<comment type="caution">
    <text evidence="13">The sequence shown here is derived from an EMBL/GenBank/DDBJ whole genome shotgun (WGS) entry which is preliminary data.</text>
</comment>
<dbReference type="GO" id="GO:0005654">
    <property type="term" value="C:nucleoplasm"/>
    <property type="evidence" value="ECO:0007669"/>
    <property type="project" value="UniProtKB-SubCell"/>
</dbReference>
<feature type="compositionally biased region" description="Acidic residues" evidence="11">
    <location>
        <begin position="4318"/>
        <end position="4341"/>
    </location>
</feature>
<feature type="region of interest" description="Disordered" evidence="11">
    <location>
        <begin position="784"/>
        <end position="812"/>
    </location>
</feature>
<dbReference type="InterPro" id="IPR048617">
    <property type="entry name" value="MDN1_AAA_lid_4"/>
</dbReference>
<dbReference type="STRING" id="71717.A0A4Y7SLK1"/>
<keyword evidence="9 10" id="KW-0539">Nucleus</keyword>
<dbReference type="PANTHER" id="PTHR48103">
    <property type="entry name" value="MIDASIN-RELATED"/>
    <property type="match status" value="1"/>
</dbReference>
<feature type="region of interest" description="Disordered" evidence="11">
    <location>
        <begin position="4578"/>
        <end position="4607"/>
    </location>
</feature>
<dbReference type="OrthoDB" id="5186at2759"/>
<evidence type="ECO:0000313" key="13">
    <source>
        <dbReference type="EMBL" id="TEB22760.1"/>
    </source>
</evidence>
<dbReference type="Pfam" id="PF17865">
    <property type="entry name" value="AAA_lid_5"/>
    <property type="match status" value="1"/>
</dbReference>
<name>A0A4Y7SLK1_COPMI</name>
<keyword evidence="5" id="KW-0597">Phosphoprotein</keyword>
<dbReference type="FunFam" id="3.40.50.300:FF:000142">
    <property type="entry name" value="Midasin"/>
    <property type="match status" value="1"/>
</dbReference>
<dbReference type="GO" id="GO:0016887">
    <property type="term" value="F:ATP hydrolysis activity"/>
    <property type="evidence" value="ECO:0007669"/>
    <property type="project" value="InterPro"/>
</dbReference>
<dbReference type="PIRSF" id="PIRSF010340">
    <property type="entry name" value="Midasin"/>
    <property type="match status" value="1"/>
</dbReference>
<feature type="compositionally biased region" description="Acidic residues" evidence="11">
    <location>
        <begin position="4152"/>
        <end position="4161"/>
    </location>
</feature>
<dbReference type="InterPro" id="IPR040848">
    <property type="entry name" value="AAA_lid_7"/>
</dbReference>
<dbReference type="EMBL" id="QPFP01000086">
    <property type="protein sequence ID" value="TEB22760.1"/>
    <property type="molecule type" value="Genomic_DNA"/>
</dbReference>
<feature type="domain" description="VWFA" evidence="12">
    <location>
        <begin position="4809"/>
        <end position="5032"/>
    </location>
</feature>
<evidence type="ECO:0000256" key="3">
    <source>
        <dbReference type="ARBA" id="ARBA00007188"/>
    </source>
</evidence>
<feature type="compositionally biased region" description="Low complexity" evidence="11">
    <location>
        <begin position="4487"/>
        <end position="4502"/>
    </location>
</feature>
<organism evidence="13 14">
    <name type="scientific">Coprinellus micaceus</name>
    <name type="common">Glistening ink-cap mushroom</name>
    <name type="synonym">Coprinus micaceus</name>
    <dbReference type="NCBI Taxonomy" id="71717"/>
    <lineage>
        <taxon>Eukaryota</taxon>
        <taxon>Fungi</taxon>
        <taxon>Dikarya</taxon>
        <taxon>Basidiomycota</taxon>
        <taxon>Agaricomycotina</taxon>
        <taxon>Agaricomycetes</taxon>
        <taxon>Agaricomycetidae</taxon>
        <taxon>Agaricales</taxon>
        <taxon>Agaricineae</taxon>
        <taxon>Psathyrellaceae</taxon>
        <taxon>Coprinellus</taxon>
    </lineage>
</organism>
<dbReference type="GO" id="GO:0005730">
    <property type="term" value="C:nucleolus"/>
    <property type="evidence" value="ECO:0007669"/>
    <property type="project" value="UniProtKB-SubCell"/>
</dbReference>
<dbReference type="GO" id="GO:0000055">
    <property type="term" value="P:ribosomal large subunit export from nucleus"/>
    <property type="evidence" value="ECO:0007669"/>
    <property type="project" value="TreeGrafter"/>
</dbReference>
<dbReference type="FunFam" id="3.40.50.300:FF:000712">
    <property type="entry name" value="Midasin"/>
    <property type="match status" value="1"/>
</dbReference>
<dbReference type="Gene3D" id="3.40.50.300">
    <property type="entry name" value="P-loop containing nucleotide triphosphate hydrolases"/>
    <property type="match status" value="6"/>
</dbReference>
<dbReference type="FunFam" id="3.40.50.300:FF:001368">
    <property type="entry name" value="Midasin"/>
    <property type="match status" value="1"/>
</dbReference>
<dbReference type="InterPro" id="IPR025662">
    <property type="entry name" value="Sigma_54_int_dom_ATP-bd_1"/>
</dbReference>
<evidence type="ECO:0000256" key="1">
    <source>
        <dbReference type="ARBA" id="ARBA00004604"/>
    </source>
</evidence>
<dbReference type="InterPro" id="IPR012099">
    <property type="entry name" value="Midasin"/>
</dbReference>
<proteinExistence type="inferred from homology"/>
<reference evidence="13 14" key="1">
    <citation type="journal article" date="2019" name="Nat. Ecol. Evol.">
        <title>Megaphylogeny resolves global patterns of mushroom evolution.</title>
        <authorList>
            <person name="Varga T."/>
            <person name="Krizsan K."/>
            <person name="Foldi C."/>
            <person name="Dima B."/>
            <person name="Sanchez-Garcia M."/>
            <person name="Sanchez-Ramirez S."/>
            <person name="Szollosi G.J."/>
            <person name="Szarkandi J.G."/>
            <person name="Papp V."/>
            <person name="Albert L."/>
            <person name="Andreopoulos W."/>
            <person name="Angelini C."/>
            <person name="Antonin V."/>
            <person name="Barry K.W."/>
            <person name="Bougher N.L."/>
            <person name="Buchanan P."/>
            <person name="Buyck B."/>
            <person name="Bense V."/>
            <person name="Catcheside P."/>
            <person name="Chovatia M."/>
            <person name="Cooper J."/>
            <person name="Damon W."/>
            <person name="Desjardin D."/>
            <person name="Finy P."/>
            <person name="Geml J."/>
            <person name="Haridas S."/>
            <person name="Hughes K."/>
            <person name="Justo A."/>
            <person name="Karasinski D."/>
            <person name="Kautmanova I."/>
            <person name="Kiss B."/>
            <person name="Kocsube S."/>
            <person name="Kotiranta H."/>
            <person name="LaButti K.M."/>
            <person name="Lechner B.E."/>
            <person name="Liimatainen K."/>
            <person name="Lipzen A."/>
            <person name="Lukacs Z."/>
            <person name="Mihaltcheva S."/>
            <person name="Morgado L.N."/>
            <person name="Niskanen T."/>
            <person name="Noordeloos M.E."/>
            <person name="Ohm R.A."/>
            <person name="Ortiz-Santana B."/>
            <person name="Ovrebo C."/>
            <person name="Racz N."/>
            <person name="Riley R."/>
            <person name="Savchenko A."/>
            <person name="Shiryaev A."/>
            <person name="Soop K."/>
            <person name="Spirin V."/>
            <person name="Szebenyi C."/>
            <person name="Tomsovsky M."/>
            <person name="Tulloss R.E."/>
            <person name="Uehling J."/>
            <person name="Grigoriev I.V."/>
            <person name="Vagvolgyi C."/>
            <person name="Papp T."/>
            <person name="Martin F.M."/>
            <person name="Miettinen O."/>
            <person name="Hibbett D.S."/>
            <person name="Nagy L.G."/>
        </authorList>
    </citation>
    <scope>NUCLEOTIDE SEQUENCE [LARGE SCALE GENOMIC DNA]</scope>
    <source>
        <strain evidence="13 14">FP101781</strain>
    </source>
</reference>
<comment type="function">
    <text evidence="10">Nuclear chaperone required for maturation and nuclear export of pre-60S ribosome subunits.</text>
</comment>
<evidence type="ECO:0000256" key="5">
    <source>
        <dbReference type="ARBA" id="ARBA00022553"/>
    </source>
</evidence>
<dbReference type="Pfam" id="PF21108">
    <property type="entry name" value="MDN1_4th"/>
    <property type="match status" value="1"/>
</dbReference>
<dbReference type="CDD" id="cd00009">
    <property type="entry name" value="AAA"/>
    <property type="match status" value="1"/>
</dbReference>
<dbReference type="InterPro" id="IPR011704">
    <property type="entry name" value="ATPase_dyneun-rel_AAA"/>
</dbReference>
<feature type="compositionally biased region" description="Acidic residues" evidence="11">
    <location>
        <begin position="4363"/>
        <end position="4408"/>
    </location>
</feature>
<comment type="similarity">
    <text evidence="3 10">Belongs to the midasin family.</text>
</comment>
<evidence type="ECO:0000259" key="12">
    <source>
        <dbReference type="PROSITE" id="PS50234"/>
    </source>
</evidence>
<accession>A0A4Y7SLK1</accession>
<evidence type="ECO:0000256" key="8">
    <source>
        <dbReference type="ARBA" id="ARBA00023186"/>
    </source>
</evidence>
<dbReference type="GO" id="GO:0000027">
    <property type="term" value="P:ribosomal large subunit assembly"/>
    <property type="evidence" value="ECO:0007669"/>
    <property type="project" value="InterPro"/>
</dbReference>
<evidence type="ECO:0000256" key="6">
    <source>
        <dbReference type="ARBA" id="ARBA00022741"/>
    </source>
</evidence>
<dbReference type="PROSITE" id="PS00675">
    <property type="entry name" value="SIGMA54_INTERACT_1"/>
    <property type="match status" value="2"/>
</dbReference>
<dbReference type="InterPro" id="IPR002035">
    <property type="entry name" value="VWF_A"/>
</dbReference>
<dbReference type="SUPFAM" id="SSF52540">
    <property type="entry name" value="P-loop containing nucleoside triphosphate hydrolases"/>
    <property type="match status" value="6"/>
</dbReference>
<evidence type="ECO:0000256" key="7">
    <source>
        <dbReference type="ARBA" id="ARBA00022840"/>
    </source>
</evidence>